<dbReference type="Proteomes" id="UP000001880">
    <property type="component" value="Chromosome"/>
</dbReference>
<dbReference type="InterPro" id="IPR050450">
    <property type="entry name" value="COX15/CtaA_HemeA_synthase"/>
</dbReference>
<dbReference type="KEGG" id="hoh:Hoch_2479"/>
<keyword evidence="6" id="KW-0560">Oxidoreductase</keyword>
<evidence type="ECO:0000256" key="4">
    <source>
        <dbReference type="ARBA" id="ARBA00022723"/>
    </source>
</evidence>
<dbReference type="GO" id="GO:0046872">
    <property type="term" value="F:metal ion binding"/>
    <property type="evidence" value="ECO:0007669"/>
    <property type="project" value="UniProtKB-KW"/>
</dbReference>
<keyword evidence="3 12" id="KW-0812">Transmembrane</keyword>
<organism evidence="13 14">
    <name type="scientific">Haliangium ochraceum (strain DSM 14365 / JCM 11303 / SMP-2)</name>
    <dbReference type="NCBI Taxonomy" id="502025"/>
    <lineage>
        <taxon>Bacteria</taxon>
        <taxon>Pseudomonadati</taxon>
        <taxon>Myxococcota</taxon>
        <taxon>Polyangia</taxon>
        <taxon>Haliangiales</taxon>
        <taxon>Kofleriaceae</taxon>
        <taxon>Haliangium</taxon>
    </lineage>
</organism>
<feature type="transmembrane region" description="Helical" evidence="12">
    <location>
        <begin position="258"/>
        <end position="278"/>
    </location>
</feature>
<evidence type="ECO:0000256" key="2">
    <source>
        <dbReference type="ARBA" id="ARBA00022475"/>
    </source>
</evidence>
<evidence type="ECO:0000256" key="5">
    <source>
        <dbReference type="ARBA" id="ARBA00022989"/>
    </source>
</evidence>
<evidence type="ECO:0000256" key="7">
    <source>
        <dbReference type="ARBA" id="ARBA00023004"/>
    </source>
</evidence>
<dbReference type="Pfam" id="PF02628">
    <property type="entry name" value="COX15-CtaA"/>
    <property type="match status" value="1"/>
</dbReference>
<dbReference type="EMBL" id="CP001804">
    <property type="protein sequence ID" value="ACY15015.1"/>
    <property type="molecule type" value="Genomic_DNA"/>
</dbReference>
<dbReference type="PANTHER" id="PTHR35457">
    <property type="entry name" value="HEME A SYNTHASE"/>
    <property type="match status" value="1"/>
</dbReference>
<dbReference type="eggNOG" id="COG1612">
    <property type="taxonomic scope" value="Bacteria"/>
</dbReference>
<comment type="pathway">
    <text evidence="11">Porphyrin-containing compound metabolism.</text>
</comment>
<evidence type="ECO:0000256" key="1">
    <source>
        <dbReference type="ARBA" id="ARBA00004141"/>
    </source>
</evidence>
<evidence type="ECO:0000256" key="9">
    <source>
        <dbReference type="ARBA" id="ARBA00023136"/>
    </source>
</evidence>
<dbReference type="GO" id="GO:0016020">
    <property type="term" value="C:membrane"/>
    <property type="evidence" value="ECO:0007669"/>
    <property type="project" value="UniProtKB-SubCell"/>
</dbReference>
<keyword evidence="14" id="KW-1185">Reference proteome</keyword>
<feature type="transmembrane region" description="Helical" evidence="12">
    <location>
        <begin position="227"/>
        <end position="246"/>
    </location>
</feature>
<accession>D0LKG7</accession>
<keyword evidence="5 12" id="KW-1133">Transmembrane helix</keyword>
<gene>
    <name evidence="13" type="ordered locus">Hoch_2479</name>
</gene>
<name>D0LKG7_HALO1</name>
<evidence type="ECO:0000256" key="8">
    <source>
        <dbReference type="ARBA" id="ARBA00023133"/>
    </source>
</evidence>
<keyword evidence="4" id="KW-0479">Metal-binding</keyword>
<dbReference type="InterPro" id="IPR003780">
    <property type="entry name" value="COX15/CtaA_fam"/>
</dbReference>
<keyword evidence="8" id="KW-0350">Heme biosynthesis</keyword>
<dbReference type="GO" id="GO:0006784">
    <property type="term" value="P:heme A biosynthetic process"/>
    <property type="evidence" value="ECO:0007669"/>
    <property type="project" value="InterPro"/>
</dbReference>
<keyword evidence="9 12" id="KW-0472">Membrane</keyword>
<comment type="subcellular location">
    <subcellularLocation>
        <location evidence="1">Membrane</location>
        <topology evidence="1">Multi-pass membrane protein</topology>
    </subcellularLocation>
</comment>
<sequence>MRGFARLSLATTLATYLLIAIGALVRAAGAGLGCPDWPKCFGQWIPPMRAEELPPGFDPAQFILVHTWLEYINRLIGVVIGFLIFATLISAWRNHRKQPRIVWPTTAAFLLVGAQGYLGGQVVEQALRPVVLTAHMLLALIIVGLLLYAHLESRFHVDAAARDAGHVPERAQRRLGTIGLGLGVFFLVQVGVGTAVRSELQLLERADVPRESWLPLGWWPDLAHRQLAVLALLACVGLVWLTRRLAPAHRQLMRWSQVQLALVAVQILSGLGMAYISVPPPLQVVHLALASLLFGALSVYVFIAYRVPEPA</sequence>
<evidence type="ECO:0000256" key="11">
    <source>
        <dbReference type="ARBA" id="ARBA00023444"/>
    </source>
</evidence>
<keyword evidence="2" id="KW-1003">Cell membrane</keyword>
<dbReference type="GO" id="GO:0016491">
    <property type="term" value="F:oxidoreductase activity"/>
    <property type="evidence" value="ECO:0007669"/>
    <property type="project" value="UniProtKB-KW"/>
</dbReference>
<feature type="transmembrane region" description="Helical" evidence="12">
    <location>
        <begin position="175"/>
        <end position="196"/>
    </location>
</feature>
<feature type="transmembrane region" description="Helical" evidence="12">
    <location>
        <begin position="71"/>
        <end position="89"/>
    </location>
</feature>
<evidence type="ECO:0000256" key="3">
    <source>
        <dbReference type="ARBA" id="ARBA00022692"/>
    </source>
</evidence>
<evidence type="ECO:0000256" key="10">
    <source>
        <dbReference type="ARBA" id="ARBA00023157"/>
    </source>
</evidence>
<dbReference type="AlphaFoldDB" id="D0LKG7"/>
<feature type="transmembrane region" description="Helical" evidence="12">
    <location>
        <begin position="101"/>
        <end position="118"/>
    </location>
</feature>
<evidence type="ECO:0000313" key="13">
    <source>
        <dbReference type="EMBL" id="ACY15015.1"/>
    </source>
</evidence>
<reference evidence="13 14" key="1">
    <citation type="journal article" date="2010" name="Stand. Genomic Sci.">
        <title>Complete genome sequence of Haliangium ochraceum type strain (SMP-2).</title>
        <authorList>
            <consortium name="US DOE Joint Genome Institute (JGI-PGF)"/>
            <person name="Ivanova N."/>
            <person name="Daum C."/>
            <person name="Lang E."/>
            <person name="Abt B."/>
            <person name="Kopitz M."/>
            <person name="Saunders E."/>
            <person name="Lapidus A."/>
            <person name="Lucas S."/>
            <person name="Glavina Del Rio T."/>
            <person name="Nolan M."/>
            <person name="Tice H."/>
            <person name="Copeland A."/>
            <person name="Cheng J.F."/>
            <person name="Chen F."/>
            <person name="Bruce D."/>
            <person name="Goodwin L."/>
            <person name="Pitluck S."/>
            <person name="Mavromatis K."/>
            <person name="Pati A."/>
            <person name="Mikhailova N."/>
            <person name="Chen A."/>
            <person name="Palaniappan K."/>
            <person name="Land M."/>
            <person name="Hauser L."/>
            <person name="Chang Y.J."/>
            <person name="Jeffries C.D."/>
            <person name="Detter J.C."/>
            <person name="Brettin T."/>
            <person name="Rohde M."/>
            <person name="Goker M."/>
            <person name="Bristow J."/>
            <person name="Markowitz V."/>
            <person name="Eisen J.A."/>
            <person name="Hugenholtz P."/>
            <person name="Kyrpides N.C."/>
            <person name="Klenk H.P."/>
        </authorList>
    </citation>
    <scope>NUCLEOTIDE SEQUENCE [LARGE SCALE GENOMIC DNA]</scope>
    <source>
        <strain evidence="14">DSM 14365 / CIP 107738 / JCM 11303 / AJ 13395 / SMP-2</strain>
    </source>
</reference>
<feature type="transmembrane region" description="Helical" evidence="12">
    <location>
        <begin position="130"/>
        <end position="149"/>
    </location>
</feature>
<evidence type="ECO:0000256" key="12">
    <source>
        <dbReference type="SAM" id="Phobius"/>
    </source>
</evidence>
<keyword evidence="10" id="KW-1015">Disulfide bond</keyword>
<protein>
    <submittedName>
        <fullName evidence="13">Cytochrome oxidase assembly</fullName>
    </submittedName>
</protein>
<dbReference type="STRING" id="502025.Hoch_2479"/>
<dbReference type="PANTHER" id="PTHR35457:SF1">
    <property type="entry name" value="HEME A SYNTHASE"/>
    <property type="match status" value="1"/>
</dbReference>
<dbReference type="HOGENOM" id="CLU_041525_1_0_7"/>
<keyword evidence="7" id="KW-0408">Iron</keyword>
<proteinExistence type="predicted"/>
<evidence type="ECO:0000313" key="14">
    <source>
        <dbReference type="Proteomes" id="UP000001880"/>
    </source>
</evidence>
<evidence type="ECO:0000256" key="6">
    <source>
        <dbReference type="ARBA" id="ARBA00023002"/>
    </source>
</evidence>
<feature type="transmembrane region" description="Helical" evidence="12">
    <location>
        <begin position="284"/>
        <end position="305"/>
    </location>
</feature>